<sequence length="72" mass="8226">MATSPERHWFDVHAVDSKGNPSTYTVRKRGRTVYIHGLDGRRHLCHPSVVDVDGVKREIAIVFQARVTRIET</sequence>
<organism evidence="1">
    <name type="scientific">Lysobacter firmicutimachus</name>
    <dbReference type="NCBI Taxonomy" id="1792846"/>
    <lineage>
        <taxon>Bacteria</taxon>
        <taxon>Pseudomonadati</taxon>
        <taxon>Pseudomonadota</taxon>
        <taxon>Gammaproteobacteria</taxon>
        <taxon>Lysobacterales</taxon>
        <taxon>Lysobacteraceae</taxon>
        <taxon>Lysobacter</taxon>
    </lineage>
</organism>
<proteinExistence type="predicted"/>
<reference evidence="1" key="1">
    <citation type="submission" date="2024-06" db="EMBL/GenBank/DDBJ databases">
        <authorList>
            <person name="Li S."/>
        </authorList>
    </citation>
    <scope>NUCLEOTIDE SEQUENCE</scope>
    <source>
        <strain evidence="1">SR10</strain>
    </source>
</reference>
<accession>A0AAU8MTA2</accession>
<evidence type="ECO:0000313" key="1">
    <source>
        <dbReference type="EMBL" id="XCO75432.1"/>
    </source>
</evidence>
<gene>
    <name evidence="1" type="ORF">ABU614_01120</name>
</gene>
<dbReference type="AlphaFoldDB" id="A0AAU8MTA2"/>
<dbReference type="EMBL" id="CP159925">
    <property type="protein sequence ID" value="XCO75432.1"/>
    <property type="molecule type" value="Genomic_DNA"/>
</dbReference>
<name>A0AAU8MTA2_9GAMM</name>
<protein>
    <submittedName>
        <fullName evidence="1">Uncharacterized protein</fullName>
    </submittedName>
</protein>
<dbReference type="RefSeq" id="WP_363798444.1">
    <property type="nucleotide sequence ID" value="NZ_CP159925.1"/>
</dbReference>